<dbReference type="OrthoDB" id="4361978at2759"/>
<keyword evidence="2" id="KW-1185">Reference proteome</keyword>
<reference evidence="1" key="2">
    <citation type="journal article" date="2023" name="IMA Fungus">
        <title>Comparative genomic study of the Penicillium genus elucidates a diverse pangenome and 15 lateral gene transfer events.</title>
        <authorList>
            <person name="Petersen C."/>
            <person name="Sorensen T."/>
            <person name="Nielsen M.R."/>
            <person name="Sondergaard T.E."/>
            <person name="Sorensen J.L."/>
            <person name="Fitzpatrick D.A."/>
            <person name="Frisvad J.C."/>
            <person name="Nielsen K.L."/>
        </authorList>
    </citation>
    <scope>NUCLEOTIDE SEQUENCE</scope>
    <source>
        <strain evidence="1">IBT 17660</strain>
    </source>
</reference>
<proteinExistence type="predicted"/>
<dbReference type="Proteomes" id="UP001147760">
    <property type="component" value="Unassembled WGS sequence"/>
</dbReference>
<organism evidence="1 2">
    <name type="scientific">Penicillium desertorum</name>
    <dbReference type="NCBI Taxonomy" id="1303715"/>
    <lineage>
        <taxon>Eukaryota</taxon>
        <taxon>Fungi</taxon>
        <taxon>Dikarya</taxon>
        <taxon>Ascomycota</taxon>
        <taxon>Pezizomycotina</taxon>
        <taxon>Eurotiomycetes</taxon>
        <taxon>Eurotiomycetidae</taxon>
        <taxon>Eurotiales</taxon>
        <taxon>Aspergillaceae</taxon>
        <taxon>Penicillium</taxon>
    </lineage>
</organism>
<accession>A0A9W9WKA0</accession>
<name>A0A9W9WKA0_9EURO</name>
<protein>
    <submittedName>
        <fullName evidence="1">Uncharacterized protein</fullName>
    </submittedName>
</protein>
<evidence type="ECO:0000313" key="2">
    <source>
        <dbReference type="Proteomes" id="UP001147760"/>
    </source>
</evidence>
<gene>
    <name evidence="1" type="ORF">N7530_010302</name>
</gene>
<evidence type="ECO:0000313" key="1">
    <source>
        <dbReference type="EMBL" id="KAJ5466515.1"/>
    </source>
</evidence>
<dbReference type="EMBL" id="JAPWDO010000006">
    <property type="protein sequence ID" value="KAJ5466515.1"/>
    <property type="molecule type" value="Genomic_DNA"/>
</dbReference>
<comment type="caution">
    <text evidence="1">The sequence shown here is derived from an EMBL/GenBank/DDBJ whole genome shotgun (WGS) entry which is preliminary data.</text>
</comment>
<sequence>MKEERQEAQEMILMSGLRGPSLEFACTLPQEDQDNIEAFSQQLINQFPFEKKVVNKFDVWM</sequence>
<dbReference type="AlphaFoldDB" id="A0A9W9WKA0"/>
<reference evidence="1" key="1">
    <citation type="submission" date="2022-12" db="EMBL/GenBank/DDBJ databases">
        <authorList>
            <person name="Petersen C."/>
        </authorList>
    </citation>
    <scope>NUCLEOTIDE SEQUENCE</scope>
    <source>
        <strain evidence="1">IBT 17660</strain>
    </source>
</reference>